<keyword evidence="1" id="KW-0732">Signal</keyword>
<dbReference type="Pfam" id="PF02469">
    <property type="entry name" value="Fasciclin"/>
    <property type="match status" value="1"/>
</dbReference>
<reference evidence="4 5" key="1">
    <citation type="submission" date="2018-11" db="EMBL/GenBank/DDBJ databases">
        <title>Microbial catabolism of amino acid.</title>
        <authorList>
            <person name="Hibi M."/>
            <person name="Ogawa J."/>
        </authorList>
    </citation>
    <scope>NUCLEOTIDE SEQUENCE [LARGE SCALE GENOMIC DNA]</scope>
    <source>
        <strain evidence="4 5">C31-06</strain>
    </source>
</reference>
<dbReference type="GO" id="GO:0030198">
    <property type="term" value="P:extracellular matrix organization"/>
    <property type="evidence" value="ECO:0007669"/>
    <property type="project" value="TreeGrafter"/>
</dbReference>
<dbReference type="PANTHER" id="PTHR10900">
    <property type="entry name" value="PERIOSTIN-RELATED"/>
    <property type="match status" value="1"/>
</dbReference>
<dbReference type="GO" id="GO:0031012">
    <property type="term" value="C:extracellular matrix"/>
    <property type="evidence" value="ECO:0007669"/>
    <property type="project" value="TreeGrafter"/>
</dbReference>
<proteinExistence type="predicted"/>
<dbReference type="PROSITE" id="PS50213">
    <property type="entry name" value="FAS1"/>
    <property type="match status" value="1"/>
</dbReference>
<evidence type="ECO:0000259" key="3">
    <source>
        <dbReference type="PROSITE" id="PS50213"/>
    </source>
</evidence>
<feature type="domain" description="FAS1" evidence="3">
    <location>
        <begin position="121"/>
        <end position="253"/>
    </location>
</feature>
<dbReference type="Gene3D" id="2.30.180.10">
    <property type="entry name" value="FAS1 domain"/>
    <property type="match status" value="1"/>
</dbReference>
<evidence type="ECO:0000313" key="5">
    <source>
        <dbReference type="Proteomes" id="UP000287519"/>
    </source>
</evidence>
<organism evidence="4 5">
    <name type="scientific">Rhodococcus wratislaviensis</name>
    <name type="common">Tsukamurella wratislaviensis</name>
    <dbReference type="NCBI Taxonomy" id="44752"/>
    <lineage>
        <taxon>Bacteria</taxon>
        <taxon>Bacillati</taxon>
        <taxon>Actinomycetota</taxon>
        <taxon>Actinomycetes</taxon>
        <taxon>Mycobacteriales</taxon>
        <taxon>Nocardiaceae</taxon>
        <taxon>Rhodococcus</taxon>
    </lineage>
</organism>
<dbReference type="AlphaFoldDB" id="A0A402CE20"/>
<evidence type="ECO:0000313" key="4">
    <source>
        <dbReference type="EMBL" id="GCE41832.1"/>
    </source>
</evidence>
<dbReference type="InterPro" id="IPR050904">
    <property type="entry name" value="Adhesion/Biosynth-related"/>
</dbReference>
<evidence type="ECO:0000256" key="2">
    <source>
        <dbReference type="SAM" id="MobiDB-lite"/>
    </source>
</evidence>
<dbReference type="InterPro" id="IPR036378">
    <property type="entry name" value="FAS1_dom_sf"/>
</dbReference>
<dbReference type="EMBL" id="BHYM01000047">
    <property type="protein sequence ID" value="GCE41832.1"/>
    <property type="molecule type" value="Genomic_DNA"/>
</dbReference>
<dbReference type="Proteomes" id="UP000287519">
    <property type="component" value="Unassembled WGS sequence"/>
</dbReference>
<protein>
    <submittedName>
        <fullName evidence="4">Cell surface lipoprotein MPT83</fullName>
    </submittedName>
</protein>
<keyword evidence="5" id="KW-1185">Reference proteome</keyword>
<sequence length="256" mass="25862">MGRSAENLRPIRFGDCSECLSMVLPRTHTGERQFLMKITTRVLAVAASTSLVLLGAACSSDDSGSSSSGSASEAMTSESMSSGSMTSSAMADPAANLVGPGCAEYAKTVPDGAGSVSGMAQDPVATAASNNPMLTTLTAAVSGQLNPQVNLVDTLNSGQFTVFAPVDAAFAKVDPATIETLKTDPALLTKVLTYHVVPGQIAPSDIAGEHTTVEGGTVTVTGSGDDLKVNDAGVICGGVQTANATVYLVDSVLMPQ</sequence>
<feature type="region of interest" description="Disordered" evidence="2">
    <location>
        <begin position="59"/>
        <end position="90"/>
    </location>
</feature>
<keyword evidence="4" id="KW-0449">Lipoprotein</keyword>
<gene>
    <name evidence="4" type="ORF">Rhow_005491</name>
</gene>
<dbReference type="GO" id="GO:0050839">
    <property type="term" value="F:cell adhesion molecule binding"/>
    <property type="evidence" value="ECO:0007669"/>
    <property type="project" value="TreeGrafter"/>
</dbReference>
<dbReference type="FunFam" id="2.30.180.10:FF:000019">
    <property type="entry name" value="Cell surface lipoprotein"/>
    <property type="match status" value="1"/>
</dbReference>
<dbReference type="PANTHER" id="PTHR10900:SF77">
    <property type="entry name" value="FI19380P1"/>
    <property type="match status" value="1"/>
</dbReference>
<dbReference type="SUPFAM" id="SSF82153">
    <property type="entry name" value="FAS1 domain"/>
    <property type="match status" value="1"/>
</dbReference>
<name>A0A402CE20_RHOWR</name>
<evidence type="ECO:0000256" key="1">
    <source>
        <dbReference type="ARBA" id="ARBA00022729"/>
    </source>
</evidence>
<comment type="caution">
    <text evidence="4">The sequence shown here is derived from an EMBL/GenBank/DDBJ whole genome shotgun (WGS) entry which is preliminary data.</text>
</comment>
<dbReference type="GO" id="GO:0005615">
    <property type="term" value="C:extracellular space"/>
    <property type="evidence" value="ECO:0007669"/>
    <property type="project" value="TreeGrafter"/>
</dbReference>
<dbReference type="GO" id="GO:0007155">
    <property type="term" value="P:cell adhesion"/>
    <property type="evidence" value="ECO:0007669"/>
    <property type="project" value="TreeGrafter"/>
</dbReference>
<dbReference type="SMART" id="SM00554">
    <property type="entry name" value="FAS1"/>
    <property type="match status" value="1"/>
</dbReference>
<accession>A0A402CE20</accession>
<dbReference type="InterPro" id="IPR000782">
    <property type="entry name" value="FAS1_domain"/>
</dbReference>